<reference evidence="2 3" key="1">
    <citation type="submission" date="2021-01" db="EMBL/GenBank/DDBJ databases">
        <title>Genomic Encyclopedia of Type Strains, Phase IV (KMG-IV): sequencing the most valuable type-strain genomes for metagenomic binning, comparative biology and taxonomic classification.</title>
        <authorList>
            <person name="Goeker M."/>
        </authorList>
    </citation>
    <scope>NUCLEOTIDE SEQUENCE [LARGE SCALE GENOMIC DNA]</scope>
    <source>
        <strain evidence="2 3">DSM 25540</strain>
    </source>
</reference>
<dbReference type="SUPFAM" id="SSF51556">
    <property type="entry name" value="Metallo-dependent hydrolases"/>
    <property type="match status" value="1"/>
</dbReference>
<feature type="domain" description="Amidohydrolase-related" evidence="1">
    <location>
        <begin position="51"/>
        <end position="363"/>
    </location>
</feature>
<dbReference type="CDD" id="cd01309">
    <property type="entry name" value="Met_dep_hydrolase_C"/>
    <property type="match status" value="1"/>
</dbReference>
<dbReference type="EMBL" id="JAFBEC010000014">
    <property type="protein sequence ID" value="MBM7634576.1"/>
    <property type="molecule type" value="Genomic_DNA"/>
</dbReference>
<proteinExistence type="predicted"/>
<keyword evidence="3" id="KW-1185">Reference proteome</keyword>
<dbReference type="Pfam" id="PF01979">
    <property type="entry name" value="Amidohydro_1"/>
    <property type="match status" value="1"/>
</dbReference>
<dbReference type="Gene3D" id="3.20.20.140">
    <property type="entry name" value="Metal-dependent hydrolases"/>
    <property type="match status" value="1"/>
</dbReference>
<accession>A0ABS2PHK8</accession>
<comment type="caution">
    <text evidence="2">The sequence shown here is derived from an EMBL/GenBank/DDBJ whole genome shotgun (WGS) entry which is preliminary data.</text>
</comment>
<dbReference type="InterPro" id="IPR032466">
    <property type="entry name" value="Metal_Hydrolase"/>
</dbReference>
<dbReference type="InterPro" id="IPR006680">
    <property type="entry name" value="Amidohydro-rel"/>
</dbReference>
<evidence type="ECO:0000259" key="1">
    <source>
        <dbReference type="Pfam" id="PF01979"/>
    </source>
</evidence>
<sequence>MKAFYNGTILKGDGTEVHDSALLIDRGKIVDIVGEDTIPEDSTKIDVRGGYITPGLIDVHTHLGVSEQGIGKEGADFNETSHPATPEIRALDGCNPREEGFLHALASGVTTVQVLPGSANVIGGEMFTMKTAGEILDEMVIQSPSGMKAALGENPKGVYGGKGKRPITRMGVAAVFREQLYGAIDYIEKRKQGNADVHLGYEQLAKVLRKEIPFRIHAHRADDIITALRLQKEFGFKLTLEHGTEGHYIPDFLKEQGVSISVGPTMSPKSKVETKNKGWQTVMEFELRNMNYAITTDHPVIAINYLVQSASEAVKAGLKQSAAFRAITSNAARHLGLEDQVGELHSGMDADVVIWTGHPFLYTTTLVSTWIHGERVHSFEQ</sequence>
<dbReference type="InterPro" id="IPR011059">
    <property type="entry name" value="Metal-dep_hydrolase_composite"/>
</dbReference>
<organism evidence="2 3">
    <name type="scientific">Geomicrobium sediminis</name>
    <dbReference type="NCBI Taxonomy" id="1347788"/>
    <lineage>
        <taxon>Bacteria</taxon>
        <taxon>Bacillati</taxon>
        <taxon>Bacillota</taxon>
        <taxon>Bacilli</taxon>
        <taxon>Bacillales</taxon>
        <taxon>Geomicrobium</taxon>
    </lineage>
</organism>
<dbReference type="PANTHER" id="PTHR43135">
    <property type="entry name" value="ALPHA-D-RIBOSE 1-METHYLPHOSPHONATE 5-TRIPHOSPHATE DIPHOSPHATASE"/>
    <property type="match status" value="1"/>
</dbReference>
<evidence type="ECO:0000313" key="3">
    <source>
        <dbReference type="Proteomes" id="UP000741863"/>
    </source>
</evidence>
<dbReference type="SUPFAM" id="SSF51338">
    <property type="entry name" value="Composite domain of metallo-dependent hydrolases"/>
    <property type="match status" value="1"/>
</dbReference>
<dbReference type="InterPro" id="IPR051781">
    <property type="entry name" value="Metallo-dep_Hydrolase"/>
</dbReference>
<evidence type="ECO:0000313" key="2">
    <source>
        <dbReference type="EMBL" id="MBM7634576.1"/>
    </source>
</evidence>
<protein>
    <submittedName>
        <fullName evidence="2">Imidazolonepropionase-like amidohydrolase</fullName>
    </submittedName>
</protein>
<name>A0ABS2PHK8_9BACL</name>
<dbReference type="RefSeq" id="WP_204699394.1">
    <property type="nucleotide sequence ID" value="NZ_JAFBEC010000014.1"/>
</dbReference>
<gene>
    <name evidence="2" type="ORF">JOD17_003698</name>
</gene>
<dbReference type="Proteomes" id="UP000741863">
    <property type="component" value="Unassembled WGS sequence"/>
</dbReference>
<dbReference type="PANTHER" id="PTHR43135:SF3">
    <property type="entry name" value="ALPHA-D-RIBOSE 1-METHYLPHOSPHONATE 5-TRIPHOSPHATE DIPHOSPHATASE"/>
    <property type="match status" value="1"/>
</dbReference>